<dbReference type="PROSITE" id="PS00108">
    <property type="entry name" value="PROTEIN_KINASE_ST"/>
    <property type="match status" value="1"/>
</dbReference>
<evidence type="ECO:0000256" key="8">
    <source>
        <dbReference type="SAM" id="MobiDB-lite"/>
    </source>
</evidence>
<dbReference type="PROSITE" id="PS50011">
    <property type="entry name" value="PROTEIN_KINASE_DOM"/>
    <property type="match status" value="1"/>
</dbReference>
<feature type="compositionally biased region" description="Polar residues" evidence="8">
    <location>
        <begin position="21"/>
        <end position="32"/>
    </location>
</feature>
<keyword evidence="3 7" id="KW-0547">Nucleotide-binding</keyword>
<dbReference type="AlphaFoldDB" id="G0NKT7"/>
<dbReference type="Pfam" id="PF00069">
    <property type="entry name" value="Pkinase"/>
    <property type="match status" value="1"/>
</dbReference>
<evidence type="ECO:0000256" key="2">
    <source>
        <dbReference type="ARBA" id="ARBA00022679"/>
    </source>
</evidence>
<dbReference type="PANTHER" id="PTHR45646:SF11">
    <property type="entry name" value="SERINE_THREONINE-PROTEIN KINASE DOA"/>
    <property type="match status" value="1"/>
</dbReference>
<protein>
    <recommendedName>
        <fullName evidence="9">Protein kinase domain-containing protein</fullName>
    </recommendedName>
</protein>
<evidence type="ECO:0000256" key="7">
    <source>
        <dbReference type="PROSITE-ProRule" id="PRU10141"/>
    </source>
</evidence>
<evidence type="ECO:0000313" key="10">
    <source>
        <dbReference type="EMBL" id="EGT33081.1"/>
    </source>
</evidence>
<evidence type="ECO:0000256" key="3">
    <source>
        <dbReference type="ARBA" id="ARBA00022741"/>
    </source>
</evidence>
<dbReference type="GO" id="GO:0005524">
    <property type="term" value="F:ATP binding"/>
    <property type="evidence" value="ECO:0007669"/>
    <property type="project" value="UniProtKB-UniRule"/>
</dbReference>
<dbReference type="EMBL" id="GL379902">
    <property type="protein sequence ID" value="EGT33081.1"/>
    <property type="molecule type" value="Genomic_DNA"/>
</dbReference>
<dbReference type="SUPFAM" id="SSF56112">
    <property type="entry name" value="Protein kinase-like (PK-like)"/>
    <property type="match status" value="1"/>
</dbReference>
<organism evidence="11">
    <name type="scientific">Caenorhabditis brenneri</name>
    <name type="common">Nematode worm</name>
    <dbReference type="NCBI Taxonomy" id="135651"/>
    <lineage>
        <taxon>Eukaryota</taxon>
        <taxon>Metazoa</taxon>
        <taxon>Ecdysozoa</taxon>
        <taxon>Nematoda</taxon>
        <taxon>Chromadorea</taxon>
        <taxon>Rhabditida</taxon>
        <taxon>Rhabditina</taxon>
        <taxon>Rhabditomorpha</taxon>
        <taxon>Rhabditoidea</taxon>
        <taxon>Rhabditidae</taxon>
        <taxon>Peloderinae</taxon>
        <taxon>Caenorhabditis</taxon>
    </lineage>
</organism>
<keyword evidence="4" id="KW-0418">Kinase</keyword>
<name>G0NKT7_CAEBE</name>
<gene>
    <name evidence="10" type="ORF">CAEBREN_15712</name>
</gene>
<comment type="similarity">
    <text evidence="6">Belongs to the protein kinase superfamily. CMGC Ser/Thr protein kinase family. Lammer subfamily.</text>
</comment>
<dbReference type="InterPro" id="IPR011009">
    <property type="entry name" value="Kinase-like_dom_sf"/>
</dbReference>
<dbReference type="InterPro" id="IPR017441">
    <property type="entry name" value="Protein_kinase_ATP_BS"/>
</dbReference>
<dbReference type="SMART" id="SM00220">
    <property type="entry name" value="S_TKc"/>
    <property type="match status" value="1"/>
</dbReference>
<dbReference type="PROSITE" id="PS00107">
    <property type="entry name" value="PROTEIN_KINASE_ATP"/>
    <property type="match status" value="1"/>
</dbReference>
<dbReference type="InParanoid" id="G0NKT7"/>
<sequence length="512" mass="56756">MSEDVTRSASEKVVDNDPEGTHSSPTLNTNGKKNVEAFKWTPKPTDRQPCTSTEKTAAVTPQKESFDLFDLKISSPKDEFSEVHSSDPISKDNTNTILNSHKLKFYQENEFVSSEEGHLNLKPGEELNKYKILKRLGVGSYSAVWLAEDTANGSGVALKIEKLLASGKSCNANELKIAKLITSVIRSDGVAGDNIVSFLDKFTVKGNHHAEHLVLVYEVCGPDLFTIIENSNQRILSFKRIQDIGRQLLTGLIFLHSKCHVLHCDLKPENIMIAAMDKDAQVEFEAPGQQFSRGSFNVDLISKKCNVVVKIGDFGLGMQSDSTKAMLVQTCIYRAPENHLNAEITTAIDMWSFGCIMYYLTTRQDLFVCDDKCGAVVEEAQTHLTKIFGLLGEPDLGMYRGRSKFPEVNKLVESGKLFTPGVQPAPICLMKNMKQFSSMTAESVALLSDLLLQILQLDPKARLSAENALKHPFFTHEETDGLSEEKLRELNQKCYNAVMPSDSGSPHNLNKG</sequence>
<dbReference type="eggNOG" id="KOG0671">
    <property type="taxonomic scope" value="Eukaryota"/>
</dbReference>
<feature type="region of interest" description="Disordered" evidence="8">
    <location>
        <begin position="1"/>
        <end position="57"/>
    </location>
</feature>
<evidence type="ECO:0000256" key="6">
    <source>
        <dbReference type="ARBA" id="ARBA00037966"/>
    </source>
</evidence>
<feature type="domain" description="Protein kinase" evidence="9">
    <location>
        <begin position="130"/>
        <end position="474"/>
    </location>
</feature>
<evidence type="ECO:0000256" key="1">
    <source>
        <dbReference type="ARBA" id="ARBA00022527"/>
    </source>
</evidence>
<dbReference type="InterPro" id="IPR000719">
    <property type="entry name" value="Prot_kinase_dom"/>
</dbReference>
<dbReference type="STRING" id="135651.G0NKT7"/>
<dbReference type="HOGENOM" id="CLU_000288_81_13_1"/>
<dbReference type="InterPro" id="IPR008271">
    <property type="entry name" value="Ser/Thr_kinase_AS"/>
</dbReference>
<reference evidence="11" key="1">
    <citation type="submission" date="2011-07" db="EMBL/GenBank/DDBJ databases">
        <authorList>
            <consortium name="Caenorhabditis brenneri Sequencing and Analysis Consortium"/>
            <person name="Wilson R.K."/>
        </authorList>
    </citation>
    <scope>NUCLEOTIDE SEQUENCE [LARGE SCALE GENOMIC DNA]</scope>
    <source>
        <strain evidence="11">PB2801</strain>
    </source>
</reference>
<dbReference type="Gene3D" id="1.10.510.10">
    <property type="entry name" value="Transferase(Phosphotransferase) domain 1"/>
    <property type="match status" value="1"/>
</dbReference>
<dbReference type="GO" id="GO:0004674">
    <property type="term" value="F:protein serine/threonine kinase activity"/>
    <property type="evidence" value="ECO:0007669"/>
    <property type="project" value="UniProtKB-KW"/>
</dbReference>
<dbReference type="Proteomes" id="UP000008068">
    <property type="component" value="Unassembled WGS sequence"/>
</dbReference>
<keyword evidence="5 7" id="KW-0067">ATP-binding</keyword>
<dbReference type="Gene3D" id="3.30.200.20">
    <property type="entry name" value="Phosphorylase Kinase, domain 1"/>
    <property type="match status" value="1"/>
</dbReference>
<dbReference type="OrthoDB" id="5979581at2759"/>
<dbReference type="PANTHER" id="PTHR45646">
    <property type="entry name" value="SERINE/THREONINE-PROTEIN KINASE DOA-RELATED"/>
    <property type="match status" value="1"/>
</dbReference>
<feature type="compositionally biased region" description="Basic and acidic residues" evidence="8">
    <location>
        <begin position="1"/>
        <end position="15"/>
    </location>
</feature>
<keyword evidence="1" id="KW-0723">Serine/threonine-protein kinase</keyword>
<evidence type="ECO:0000256" key="4">
    <source>
        <dbReference type="ARBA" id="ARBA00022777"/>
    </source>
</evidence>
<keyword evidence="2" id="KW-0808">Transferase</keyword>
<evidence type="ECO:0000313" key="11">
    <source>
        <dbReference type="Proteomes" id="UP000008068"/>
    </source>
</evidence>
<dbReference type="GO" id="GO:0005634">
    <property type="term" value="C:nucleus"/>
    <property type="evidence" value="ECO:0007669"/>
    <property type="project" value="TreeGrafter"/>
</dbReference>
<dbReference type="InterPro" id="IPR051175">
    <property type="entry name" value="CLK_kinases"/>
</dbReference>
<evidence type="ECO:0000256" key="5">
    <source>
        <dbReference type="ARBA" id="ARBA00022840"/>
    </source>
</evidence>
<evidence type="ECO:0000259" key="9">
    <source>
        <dbReference type="PROSITE" id="PS50011"/>
    </source>
</evidence>
<proteinExistence type="inferred from homology"/>
<accession>G0NKT7</accession>
<keyword evidence="11" id="KW-1185">Reference proteome</keyword>
<feature type="binding site" evidence="7">
    <location>
        <position position="159"/>
    </location>
    <ligand>
        <name>ATP</name>
        <dbReference type="ChEBI" id="CHEBI:30616"/>
    </ligand>
</feature>